<feature type="signal peptide" evidence="1">
    <location>
        <begin position="1"/>
        <end position="23"/>
    </location>
</feature>
<comment type="caution">
    <text evidence="3">The sequence shown here is derived from an EMBL/GenBank/DDBJ whole genome shotgun (WGS) entry which is preliminary data.</text>
</comment>
<dbReference type="AlphaFoldDB" id="A0A7W2M8B5"/>
<sequence length="191" mass="20949">MSKNLVLAGFALAAFTFSTTAQNGDGFGIKAGLNYNGNGKYFESIEANAKNPDKNVGFHVGLYGKIGDRFYFKPEVVYTQTKSEYGNDAFKMKKIDAPMLIGVKVLGPVSVFAGPSLQYIIDTEFEGITINDLENDFTVGLNFGIGLNFNRFGVDLRYEKGLNKNQATFGIPESRLDTRPEQLILGISFAL</sequence>
<evidence type="ECO:0000313" key="4">
    <source>
        <dbReference type="Proteomes" id="UP000541857"/>
    </source>
</evidence>
<keyword evidence="4" id="KW-1185">Reference proteome</keyword>
<dbReference type="Proteomes" id="UP000541857">
    <property type="component" value="Unassembled WGS sequence"/>
</dbReference>
<protein>
    <submittedName>
        <fullName evidence="3">PorT family protein</fullName>
    </submittedName>
</protein>
<dbReference type="EMBL" id="JACGLT010000021">
    <property type="protein sequence ID" value="MBA6154584.1"/>
    <property type="molecule type" value="Genomic_DNA"/>
</dbReference>
<evidence type="ECO:0000259" key="2">
    <source>
        <dbReference type="Pfam" id="PF13568"/>
    </source>
</evidence>
<name>A0A7W2M8B5_9FLAO</name>
<accession>A0A7W2M8B5</accession>
<evidence type="ECO:0000256" key="1">
    <source>
        <dbReference type="SAM" id="SignalP"/>
    </source>
</evidence>
<gene>
    <name evidence="3" type="ORF">H3Z82_17825</name>
</gene>
<keyword evidence="1" id="KW-0732">Signal</keyword>
<feature type="chain" id="PRO_5030791587" evidence="1">
    <location>
        <begin position="24"/>
        <end position="191"/>
    </location>
</feature>
<evidence type="ECO:0000313" key="3">
    <source>
        <dbReference type="EMBL" id="MBA6154584.1"/>
    </source>
</evidence>
<dbReference type="Pfam" id="PF13568">
    <property type="entry name" value="OMP_b-brl_2"/>
    <property type="match status" value="1"/>
</dbReference>
<proteinExistence type="predicted"/>
<dbReference type="InterPro" id="IPR025665">
    <property type="entry name" value="Beta-barrel_OMP_2"/>
</dbReference>
<feature type="domain" description="Outer membrane protein beta-barrel" evidence="2">
    <location>
        <begin position="26"/>
        <end position="164"/>
    </location>
</feature>
<organism evidence="3 4">
    <name type="scientific">Gelidibacter maritimus</name>
    <dbReference type="NCBI Taxonomy" id="2761487"/>
    <lineage>
        <taxon>Bacteria</taxon>
        <taxon>Pseudomonadati</taxon>
        <taxon>Bacteroidota</taxon>
        <taxon>Flavobacteriia</taxon>
        <taxon>Flavobacteriales</taxon>
        <taxon>Flavobacteriaceae</taxon>
        <taxon>Gelidibacter</taxon>
    </lineage>
</organism>
<reference evidence="3 4" key="1">
    <citation type="submission" date="2020-07" db="EMBL/GenBank/DDBJ databases">
        <title>Bacterium isolated from marine sediment.</title>
        <authorList>
            <person name="Shang D."/>
        </authorList>
    </citation>
    <scope>NUCLEOTIDE SEQUENCE [LARGE SCALE GENOMIC DNA]</scope>
    <source>
        <strain evidence="3 4">F6074</strain>
    </source>
</reference>